<reference evidence="3" key="1">
    <citation type="submission" date="2016-10" db="EMBL/GenBank/DDBJ databases">
        <authorList>
            <person name="Varghese N."/>
            <person name="Submissions S."/>
        </authorList>
    </citation>
    <scope>NUCLEOTIDE SEQUENCE [LARGE SCALE GENOMIC DNA]</scope>
    <source>
        <strain evidence="3">DSM 21620</strain>
    </source>
</reference>
<sequence>MNKYNGKGVIMINQKTKKLHNDWAEKTALSVMRRKPEINTKWEYEDGVVLQGMELVYHRTNDRKYLDYMVKSMDLFVDADGNIPKYAPTEYNIDHINNGKVLLALYEHTGEKRYKKAAALLRDQLRTHPRTSEGAFWHKMIYPYQIWLDGLYMGSVFYARYIQEFGEEHEFDDVLKQFDISYRHTRDDQTGLLHHAWDEKKEQPWCDKDTGLSKHFWSRSVGWYVMAIVDVLDYLPIHHDGRKKLLRMLEETLAALMLVQDKESGTWYQILNQHGRKGNYLESSGTVMILYAIAKGIRKGYLPEKWFDQAERIYRGILDEFILETKEGFVNVNKICQVAGLGGKDKRDGSFAYYISEPIVANDHKGVGPFILASAEMEMLQAKK</sequence>
<evidence type="ECO:0000313" key="3">
    <source>
        <dbReference type="Proteomes" id="UP000198666"/>
    </source>
</evidence>
<dbReference type="Pfam" id="PF07470">
    <property type="entry name" value="Glyco_hydro_88"/>
    <property type="match status" value="1"/>
</dbReference>
<dbReference type="Proteomes" id="UP000198666">
    <property type="component" value="Unassembled WGS sequence"/>
</dbReference>
<proteinExistence type="predicted"/>
<dbReference type="EMBL" id="FMZB01000001">
    <property type="protein sequence ID" value="SDC00840.1"/>
    <property type="molecule type" value="Genomic_DNA"/>
</dbReference>
<accession>A0A1G6I325</accession>
<organism evidence="2 3">
    <name type="scientific">Terribacillus halophilus</name>
    <dbReference type="NCBI Taxonomy" id="361279"/>
    <lineage>
        <taxon>Bacteria</taxon>
        <taxon>Bacillati</taxon>
        <taxon>Bacillota</taxon>
        <taxon>Bacilli</taxon>
        <taxon>Bacillales</taxon>
        <taxon>Bacillaceae</taxon>
        <taxon>Terribacillus</taxon>
    </lineage>
</organism>
<dbReference type="InterPro" id="IPR008928">
    <property type="entry name" value="6-hairpin_glycosidase_sf"/>
</dbReference>
<keyword evidence="1 2" id="KW-0378">Hydrolase</keyword>
<dbReference type="AlphaFoldDB" id="A0A1G6I325"/>
<dbReference type="PANTHER" id="PTHR33886">
    <property type="entry name" value="UNSATURATED RHAMNOGALACTURONAN HYDROLASE (EUROFUNG)"/>
    <property type="match status" value="1"/>
</dbReference>
<gene>
    <name evidence="2" type="ORF">SAMN05421663_101131</name>
</gene>
<dbReference type="InterPro" id="IPR010905">
    <property type="entry name" value="Glyco_hydro_88"/>
</dbReference>
<protein>
    <submittedName>
        <fullName evidence="2">Unsaturated rhamnogalacturonyl hydrolase</fullName>
    </submittedName>
</protein>
<dbReference type="InterPro" id="IPR052043">
    <property type="entry name" value="PolySaccharide_Degr_Enz"/>
</dbReference>
<dbReference type="PANTHER" id="PTHR33886:SF8">
    <property type="entry name" value="UNSATURATED RHAMNOGALACTURONAN HYDROLASE (EUROFUNG)"/>
    <property type="match status" value="1"/>
</dbReference>
<dbReference type="STRING" id="361279.SAMN05421663_101131"/>
<keyword evidence="3" id="KW-1185">Reference proteome</keyword>
<dbReference type="SUPFAM" id="SSF48208">
    <property type="entry name" value="Six-hairpin glycosidases"/>
    <property type="match status" value="1"/>
</dbReference>
<name>A0A1G6I325_9BACI</name>
<dbReference type="Gene3D" id="1.50.10.10">
    <property type="match status" value="1"/>
</dbReference>
<dbReference type="GO" id="GO:0016787">
    <property type="term" value="F:hydrolase activity"/>
    <property type="evidence" value="ECO:0007669"/>
    <property type="project" value="UniProtKB-KW"/>
</dbReference>
<dbReference type="InterPro" id="IPR012341">
    <property type="entry name" value="6hp_glycosidase-like_sf"/>
</dbReference>
<evidence type="ECO:0000313" key="2">
    <source>
        <dbReference type="EMBL" id="SDC00840.1"/>
    </source>
</evidence>
<dbReference type="GO" id="GO:0005975">
    <property type="term" value="P:carbohydrate metabolic process"/>
    <property type="evidence" value="ECO:0007669"/>
    <property type="project" value="InterPro"/>
</dbReference>
<evidence type="ECO:0000256" key="1">
    <source>
        <dbReference type="ARBA" id="ARBA00022801"/>
    </source>
</evidence>